<dbReference type="GO" id="GO:0005829">
    <property type="term" value="C:cytosol"/>
    <property type="evidence" value="ECO:0007669"/>
    <property type="project" value="TreeGrafter"/>
</dbReference>
<evidence type="ECO:0000256" key="6">
    <source>
        <dbReference type="PROSITE-ProRule" id="PRU00169"/>
    </source>
</evidence>
<sequence length="231" mass="26444">MKNKTIMIVDDEKNIVEFVRAYLRREGYRTLEAYDGTSAFRLWREHKPDLIVLDVLMPNLNGLELCKEVRKESRTPIIILSARSEEEDKLIGLDIGADDYMVKPFSPRELVARIAAVLRRHKTVTSGGPIIIEGPLTIDTEAHRVTVLDREISLTPMELNVLVTLASHSMQVLSRDELILLAEGDDYEGYGRNADTHIKNIRRKMADKAKDWNFIETVYGVGYRFQAKKKT</sequence>
<comment type="caution">
    <text evidence="10">The sequence shown here is derived from an EMBL/GenBank/DDBJ whole genome shotgun (WGS) entry which is preliminary data.</text>
</comment>
<dbReference type="EMBL" id="MELK01000002">
    <property type="protein sequence ID" value="OFW60511.1"/>
    <property type="molecule type" value="Genomic_DNA"/>
</dbReference>
<dbReference type="PANTHER" id="PTHR48111">
    <property type="entry name" value="REGULATOR OF RPOS"/>
    <property type="match status" value="1"/>
</dbReference>
<evidence type="ECO:0000256" key="2">
    <source>
        <dbReference type="ARBA" id="ARBA00023012"/>
    </source>
</evidence>
<feature type="domain" description="Response regulatory" evidence="8">
    <location>
        <begin position="5"/>
        <end position="118"/>
    </location>
</feature>
<evidence type="ECO:0008006" key="12">
    <source>
        <dbReference type="Google" id="ProtNLM"/>
    </source>
</evidence>
<dbReference type="PROSITE" id="PS50110">
    <property type="entry name" value="RESPONSE_REGULATORY"/>
    <property type="match status" value="1"/>
</dbReference>
<evidence type="ECO:0000313" key="11">
    <source>
        <dbReference type="Proteomes" id="UP000177876"/>
    </source>
</evidence>
<dbReference type="GO" id="GO:0006355">
    <property type="term" value="P:regulation of DNA-templated transcription"/>
    <property type="evidence" value="ECO:0007669"/>
    <property type="project" value="InterPro"/>
</dbReference>
<dbReference type="SMART" id="SM00862">
    <property type="entry name" value="Trans_reg_C"/>
    <property type="match status" value="1"/>
</dbReference>
<dbReference type="InterPro" id="IPR001789">
    <property type="entry name" value="Sig_transdc_resp-reg_receiver"/>
</dbReference>
<dbReference type="SMART" id="SM00448">
    <property type="entry name" value="REC"/>
    <property type="match status" value="1"/>
</dbReference>
<dbReference type="FunFam" id="3.40.50.2300:FF:000001">
    <property type="entry name" value="DNA-binding response regulator PhoB"/>
    <property type="match status" value="1"/>
</dbReference>
<dbReference type="SUPFAM" id="SSF46894">
    <property type="entry name" value="C-terminal effector domain of the bipartite response regulators"/>
    <property type="match status" value="1"/>
</dbReference>
<gene>
    <name evidence="10" type="ORF">A2Y75_06345</name>
</gene>
<feature type="domain" description="OmpR/PhoB-type" evidence="9">
    <location>
        <begin position="128"/>
        <end position="227"/>
    </location>
</feature>
<keyword evidence="4 7" id="KW-0238">DNA-binding</keyword>
<protein>
    <recommendedName>
        <fullName evidence="12">DNA-binding response regulator</fullName>
    </recommendedName>
</protein>
<keyword evidence="5" id="KW-0804">Transcription</keyword>
<organism evidence="10 11">
    <name type="scientific">Candidatus Solincola sediminis</name>
    <dbReference type="NCBI Taxonomy" id="1797199"/>
    <lineage>
        <taxon>Bacteria</taxon>
        <taxon>Bacillati</taxon>
        <taxon>Actinomycetota</taxon>
        <taxon>Candidatus Geothermincolia</taxon>
        <taxon>Candidatus Geothermincolales</taxon>
        <taxon>Candidatus Geothermincolaceae</taxon>
        <taxon>Candidatus Solincola</taxon>
    </lineage>
</organism>
<dbReference type="Pfam" id="PF00072">
    <property type="entry name" value="Response_reg"/>
    <property type="match status" value="1"/>
</dbReference>
<dbReference type="Gene3D" id="6.10.250.690">
    <property type="match status" value="1"/>
</dbReference>
<evidence type="ECO:0000259" key="8">
    <source>
        <dbReference type="PROSITE" id="PS50110"/>
    </source>
</evidence>
<accession>A0A1F2WUI6</accession>
<dbReference type="Proteomes" id="UP000177876">
    <property type="component" value="Unassembled WGS sequence"/>
</dbReference>
<evidence type="ECO:0000313" key="10">
    <source>
        <dbReference type="EMBL" id="OFW60511.1"/>
    </source>
</evidence>
<dbReference type="STRING" id="1797197.A2Y75_06345"/>
<dbReference type="CDD" id="cd00383">
    <property type="entry name" value="trans_reg_C"/>
    <property type="match status" value="1"/>
</dbReference>
<feature type="DNA-binding region" description="OmpR/PhoB-type" evidence="7">
    <location>
        <begin position="128"/>
        <end position="227"/>
    </location>
</feature>
<dbReference type="PANTHER" id="PTHR48111:SF73">
    <property type="entry name" value="ALKALINE PHOSPHATASE SYNTHESIS TRANSCRIPTIONAL REGULATORY PROTEIN PHOP"/>
    <property type="match status" value="1"/>
</dbReference>
<dbReference type="GO" id="GO:0000976">
    <property type="term" value="F:transcription cis-regulatory region binding"/>
    <property type="evidence" value="ECO:0007669"/>
    <property type="project" value="TreeGrafter"/>
</dbReference>
<dbReference type="AlphaFoldDB" id="A0A1F2WUI6"/>
<dbReference type="GO" id="GO:0000156">
    <property type="term" value="F:phosphorelay response regulator activity"/>
    <property type="evidence" value="ECO:0007669"/>
    <property type="project" value="TreeGrafter"/>
</dbReference>
<dbReference type="Pfam" id="PF00486">
    <property type="entry name" value="Trans_reg_C"/>
    <property type="match status" value="1"/>
</dbReference>
<dbReference type="PROSITE" id="PS51755">
    <property type="entry name" value="OMPR_PHOB"/>
    <property type="match status" value="1"/>
</dbReference>
<dbReference type="InterPro" id="IPR001867">
    <property type="entry name" value="OmpR/PhoB-type_DNA-bd"/>
</dbReference>
<dbReference type="InterPro" id="IPR011006">
    <property type="entry name" value="CheY-like_superfamily"/>
</dbReference>
<dbReference type="InterPro" id="IPR036388">
    <property type="entry name" value="WH-like_DNA-bd_sf"/>
</dbReference>
<keyword evidence="3" id="KW-0805">Transcription regulation</keyword>
<reference evidence="10 11" key="1">
    <citation type="journal article" date="2016" name="Nat. Commun.">
        <title>Thousands of microbial genomes shed light on interconnected biogeochemical processes in an aquifer system.</title>
        <authorList>
            <person name="Anantharaman K."/>
            <person name="Brown C.T."/>
            <person name="Hug L.A."/>
            <person name="Sharon I."/>
            <person name="Castelle C.J."/>
            <person name="Probst A.J."/>
            <person name="Thomas B.C."/>
            <person name="Singh A."/>
            <person name="Wilkins M.J."/>
            <person name="Karaoz U."/>
            <person name="Brodie E.L."/>
            <person name="Williams K.H."/>
            <person name="Hubbard S.S."/>
            <person name="Banfield J.F."/>
        </authorList>
    </citation>
    <scope>NUCLEOTIDE SEQUENCE [LARGE SCALE GENOMIC DNA]</scope>
</reference>
<evidence type="ECO:0000259" key="9">
    <source>
        <dbReference type="PROSITE" id="PS51755"/>
    </source>
</evidence>
<keyword evidence="1 6" id="KW-0597">Phosphoprotein</keyword>
<keyword evidence="2" id="KW-0902">Two-component regulatory system</keyword>
<evidence type="ECO:0000256" key="3">
    <source>
        <dbReference type="ARBA" id="ARBA00023015"/>
    </source>
</evidence>
<evidence type="ECO:0000256" key="7">
    <source>
        <dbReference type="PROSITE-ProRule" id="PRU01091"/>
    </source>
</evidence>
<feature type="modified residue" description="4-aspartylphosphate" evidence="6">
    <location>
        <position position="54"/>
    </location>
</feature>
<evidence type="ECO:0000256" key="5">
    <source>
        <dbReference type="ARBA" id="ARBA00023163"/>
    </source>
</evidence>
<dbReference type="Gene3D" id="3.40.50.2300">
    <property type="match status" value="1"/>
</dbReference>
<dbReference type="GO" id="GO:0032993">
    <property type="term" value="C:protein-DNA complex"/>
    <property type="evidence" value="ECO:0007669"/>
    <property type="project" value="TreeGrafter"/>
</dbReference>
<name>A0A1F2WUI6_9ACTN</name>
<proteinExistence type="predicted"/>
<dbReference type="SUPFAM" id="SSF52172">
    <property type="entry name" value="CheY-like"/>
    <property type="match status" value="1"/>
</dbReference>
<evidence type="ECO:0000256" key="1">
    <source>
        <dbReference type="ARBA" id="ARBA00022553"/>
    </source>
</evidence>
<evidence type="ECO:0000256" key="4">
    <source>
        <dbReference type="ARBA" id="ARBA00023125"/>
    </source>
</evidence>
<dbReference type="Gene3D" id="1.10.10.10">
    <property type="entry name" value="Winged helix-like DNA-binding domain superfamily/Winged helix DNA-binding domain"/>
    <property type="match status" value="1"/>
</dbReference>
<dbReference type="InterPro" id="IPR016032">
    <property type="entry name" value="Sig_transdc_resp-reg_C-effctor"/>
</dbReference>
<dbReference type="InterPro" id="IPR039420">
    <property type="entry name" value="WalR-like"/>
</dbReference>